<protein>
    <submittedName>
        <fullName evidence="1">Unnamed protein product</fullName>
    </submittedName>
</protein>
<organism evidence="1 2">
    <name type="scientific">Candida boidinii</name>
    <name type="common">Yeast</name>
    <dbReference type="NCBI Taxonomy" id="5477"/>
    <lineage>
        <taxon>Eukaryota</taxon>
        <taxon>Fungi</taxon>
        <taxon>Dikarya</taxon>
        <taxon>Ascomycota</taxon>
        <taxon>Saccharomycotina</taxon>
        <taxon>Pichiomycetes</taxon>
        <taxon>Pichiales</taxon>
        <taxon>Pichiaceae</taxon>
        <taxon>Ogataea</taxon>
        <taxon>Ogataea/Candida clade</taxon>
    </lineage>
</organism>
<dbReference type="EMBL" id="BSXV01000168">
    <property type="protein sequence ID" value="GME87850.1"/>
    <property type="molecule type" value="Genomic_DNA"/>
</dbReference>
<accession>A0ACB5TGL0</accession>
<comment type="caution">
    <text evidence="1">The sequence shown here is derived from an EMBL/GenBank/DDBJ whole genome shotgun (WGS) entry which is preliminary data.</text>
</comment>
<dbReference type="Proteomes" id="UP001165101">
    <property type="component" value="Unassembled WGS sequence"/>
</dbReference>
<sequence>MSQHHQSSRQDYIAKVRYLNDLPAPPCPPKLINSSGSIKEGNTTTRSIDEELKSSTFLSSYFRKDNFRNLVSLNNDLGMDMNLLKVPDCIEQGNVKRLGQLSPEYINGFNLHPDDRALLIDPSTSSSQNSDMVSFLRRTQYISSDRATTSDSNGGIAIGSDANIKKRKFKEDNNIDLRSQLRLVEDMFDTEDELSKIKHPTKRHLKAKKVWNFLPDTSMLDQKYYNIKFVGSASITKSKNRKKDDIKSEDDPRLLTSVFRTIQFNEENWVTLYNANKSDAEVILEKLRDVTENAPITEEELENQNPDDIKTYIYKRIREYDGQRKLYGENENFRHLAITFDENTNTALYFPVNGFLELKKRRIDPYLETRIKELTYDQIYLSMREPTQEEINERDNIRNNYDPMEFGAEDQEIEEV</sequence>
<name>A0ACB5TGL0_CANBO</name>
<keyword evidence="2" id="KW-1185">Reference proteome</keyword>
<reference evidence="1" key="1">
    <citation type="submission" date="2023-04" db="EMBL/GenBank/DDBJ databases">
        <title>Candida boidinii NBRC 1967.</title>
        <authorList>
            <person name="Ichikawa N."/>
            <person name="Sato H."/>
            <person name="Tonouchi N."/>
        </authorList>
    </citation>
    <scope>NUCLEOTIDE SEQUENCE</scope>
    <source>
        <strain evidence="1">NBRC 1967</strain>
    </source>
</reference>
<proteinExistence type="predicted"/>
<gene>
    <name evidence="1" type="ORF">Cboi01_000059300</name>
</gene>
<evidence type="ECO:0000313" key="2">
    <source>
        <dbReference type="Proteomes" id="UP001165101"/>
    </source>
</evidence>
<evidence type="ECO:0000313" key="1">
    <source>
        <dbReference type="EMBL" id="GME87850.1"/>
    </source>
</evidence>